<reference evidence="5" key="1">
    <citation type="journal article" date="2020" name="New Phytol.">
        <title>Comparative genomics reveals dynamic genome evolution in host specialist ectomycorrhizal fungi.</title>
        <authorList>
            <person name="Lofgren L.A."/>
            <person name="Nguyen N.H."/>
            <person name="Vilgalys R."/>
            <person name="Ruytinx J."/>
            <person name="Liao H.L."/>
            <person name="Branco S."/>
            <person name="Kuo A."/>
            <person name="LaButti K."/>
            <person name="Lipzen A."/>
            <person name="Andreopoulos W."/>
            <person name="Pangilinan J."/>
            <person name="Riley R."/>
            <person name="Hundley H."/>
            <person name="Na H."/>
            <person name="Barry K."/>
            <person name="Grigoriev I.V."/>
            <person name="Stajich J.E."/>
            <person name="Kennedy P.G."/>
        </authorList>
    </citation>
    <scope>NUCLEOTIDE SEQUENCE</scope>
    <source>
        <strain evidence="5">FC423</strain>
    </source>
</reference>
<dbReference type="RefSeq" id="XP_041287911.1">
    <property type="nucleotide sequence ID" value="XM_041438717.1"/>
</dbReference>
<dbReference type="GeneID" id="64700976"/>
<proteinExistence type="inferred from homology"/>
<dbReference type="SUPFAM" id="SSF52129">
    <property type="entry name" value="Caspase-like"/>
    <property type="match status" value="1"/>
</dbReference>
<dbReference type="PANTHER" id="PTHR48104">
    <property type="entry name" value="METACASPASE-4"/>
    <property type="match status" value="1"/>
</dbReference>
<evidence type="ECO:0000256" key="1">
    <source>
        <dbReference type="ARBA" id="ARBA00009005"/>
    </source>
</evidence>
<accession>A0A9P7EY49</accession>
<evidence type="ECO:0000313" key="6">
    <source>
        <dbReference type="Proteomes" id="UP000823399"/>
    </source>
</evidence>
<dbReference type="InterPro" id="IPR050452">
    <property type="entry name" value="Metacaspase"/>
</dbReference>
<feature type="domain" description="Peptidase C14 caspase" evidence="4">
    <location>
        <begin position="116"/>
        <end position="362"/>
    </location>
</feature>
<comment type="caution">
    <text evidence="5">The sequence shown here is derived from an EMBL/GenBank/DDBJ whole genome shotgun (WGS) entry which is preliminary data.</text>
</comment>
<dbReference type="PANTHER" id="PTHR48104:SF30">
    <property type="entry name" value="METACASPASE-1"/>
    <property type="match status" value="1"/>
</dbReference>
<dbReference type="GO" id="GO:0004197">
    <property type="term" value="F:cysteine-type endopeptidase activity"/>
    <property type="evidence" value="ECO:0007669"/>
    <property type="project" value="InterPro"/>
</dbReference>
<keyword evidence="6" id="KW-1185">Reference proteome</keyword>
<name>A0A9P7EY49_9AGAM</name>
<protein>
    <submittedName>
        <fullName evidence="5">Caspase domain-containing protein</fullName>
    </submittedName>
</protein>
<organism evidence="5 6">
    <name type="scientific">Suillus discolor</name>
    <dbReference type="NCBI Taxonomy" id="1912936"/>
    <lineage>
        <taxon>Eukaryota</taxon>
        <taxon>Fungi</taxon>
        <taxon>Dikarya</taxon>
        <taxon>Basidiomycota</taxon>
        <taxon>Agaricomycotina</taxon>
        <taxon>Agaricomycetes</taxon>
        <taxon>Agaricomycetidae</taxon>
        <taxon>Boletales</taxon>
        <taxon>Suillineae</taxon>
        <taxon>Suillaceae</taxon>
        <taxon>Suillus</taxon>
    </lineage>
</organism>
<dbReference type="InterPro" id="IPR029030">
    <property type="entry name" value="Caspase-like_dom_sf"/>
</dbReference>
<comment type="similarity">
    <text evidence="1">Belongs to the peptidase C14B family.</text>
</comment>
<dbReference type="EMBL" id="JABBWM010000074">
    <property type="protein sequence ID" value="KAG2095486.1"/>
    <property type="molecule type" value="Genomic_DNA"/>
</dbReference>
<keyword evidence="3" id="KW-0645">Protease</keyword>
<dbReference type="Pfam" id="PF00656">
    <property type="entry name" value="Peptidase_C14"/>
    <property type="match status" value="1"/>
</dbReference>
<dbReference type="Proteomes" id="UP000823399">
    <property type="component" value="Unassembled WGS sequence"/>
</dbReference>
<evidence type="ECO:0000313" key="5">
    <source>
        <dbReference type="EMBL" id="KAG2095486.1"/>
    </source>
</evidence>
<dbReference type="Gene3D" id="3.40.50.12660">
    <property type="match status" value="1"/>
</dbReference>
<sequence length="372" mass="42457">MKPSLILHRPVTLLIRSNSTMLPKIVETVLHSFPAAPDLRQDHRDHIITCKRRWMSVSWERSRIQQEENTLEGHHHLARFSRCPRSSGAPYLNQHMSEASFYIPMFTQPSPPSPGRKRALLIGINYKGQRCELRGCNNDIHNILPCLINQWEYDPTDIVQLIDDGYRPPPTRQNILLEMHRLASYSRAGDSMFFYFSGHGGQVRDLDGDEVDGYDEFICPVDYQQSGVISDDEIHEIMVKPLAAGSRLTALFDSCHSGTVLDLPYLYDSRQRTFVDGVTPGARIRKHSQAQVVCFSGCEDCEESESITMPGRPIGGLMTFAFIHVFSCTQALTFQNRFEQIRAFIREILPDARQHPQFSCSNPLDITLPFYI</sequence>
<evidence type="ECO:0000256" key="2">
    <source>
        <dbReference type="ARBA" id="ARBA00022703"/>
    </source>
</evidence>
<dbReference type="InterPro" id="IPR011600">
    <property type="entry name" value="Pept_C14_caspase"/>
</dbReference>
<evidence type="ECO:0000259" key="4">
    <source>
        <dbReference type="Pfam" id="PF00656"/>
    </source>
</evidence>
<evidence type="ECO:0000256" key="3">
    <source>
        <dbReference type="ARBA" id="ARBA00022807"/>
    </source>
</evidence>
<keyword evidence="2" id="KW-0053">Apoptosis</keyword>
<keyword evidence="3" id="KW-0788">Thiol protease</keyword>
<dbReference type="GO" id="GO:0005737">
    <property type="term" value="C:cytoplasm"/>
    <property type="evidence" value="ECO:0007669"/>
    <property type="project" value="TreeGrafter"/>
</dbReference>
<gene>
    <name evidence="5" type="ORF">F5147DRAFT_718622</name>
</gene>
<dbReference type="OrthoDB" id="3223806at2759"/>
<keyword evidence="3" id="KW-0378">Hydrolase</keyword>
<dbReference type="AlphaFoldDB" id="A0A9P7EY49"/>
<dbReference type="GO" id="GO:0006915">
    <property type="term" value="P:apoptotic process"/>
    <property type="evidence" value="ECO:0007669"/>
    <property type="project" value="UniProtKB-KW"/>
</dbReference>
<dbReference type="GO" id="GO:0006508">
    <property type="term" value="P:proteolysis"/>
    <property type="evidence" value="ECO:0007669"/>
    <property type="project" value="InterPro"/>
</dbReference>